<name>A0A392NLE5_9FABA</name>
<comment type="catalytic activity">
    <reaction evidence="2">
        <text>L-glutamyl-[protein] + NAD(+) = 5-O-(ADP-D-ribosyl)-L-glutamyl-[protein] + nicotinamide</text>
        <dbReference type="Rhea" id="RHEA:58224"/>
        <dbReference type="Rhea" id="RHEA-COMP:10208"/>
        <dbReference type="Rhea" id="RHEA-COMP:15089"/>
        <dbReference type="ChEBI" id="CHEBI:17154"/>
        <dbReference type="ChEBI" id="CHEBI:29973"/>
        <dbReference type="ChEBI" id="CHEBI:57540"/>
        <dbReference type="ChEBI" id="CHEBI:142540"/>
    </reaction>
</comment>
<dbReference type="InterPro" id="IPR004102">
    <property type="entry name" value="Poly(ADP-ribose)pol_reg_dom"/>
</dbReference>
<dbReference type="InterPro" id="IPR036930">
    <property type="entry name" value="WGR_dom_sf"/>
</dbReference>
<dbReference type="Proteomes" id="UP000265520">
    <property type="component" value="Unassembled WGS sequence"/>
</dbReference>
<evidence type="ECO:0000256" key="4">
    <source>
        <dbReference type="ARBA" id="ARBA00022679"/>
    </source>
</evidence>
<organism evidence="9 10">
    <name type="scientific">Trifolium medium</name>
    <dbReference type="NCBI Taxonomy" id="97028"/>
    <lineage>
        <taxon>Eukaryota</taxon>
        <taxon>Viridiplantae</taxon>
        <taxon>Streptophyta</taxon>
        <taxon>Embryophyta</taxon>
        <taxon>Tracheophyta</taxon>
        <taxon>Spermatophyta</taxon>
        <taxon>Magnoliopsida</taxon>
        <taxon>eudicotyledons</taxon>
        <taxon>Gunneridae</taxon>
        <taxon>Pentapetalae</taxon>
        <taxon>rosids</taxon>
        <taxon>fabids</taxon>
        <taxon>Fabales</taxon>
        <taxon>Fabaceae</taxon>
        <taxon>Papilionoideae</taxon>
        <taxon>50 kb inversion clade</taxon>
        <taxon>NPAAA clade</taxon>
        <taxon>Hologalegina</taxon>
        <taxon>IRL clade</taxon>
        <taxon>Trifolieae</taxon>
        <taxon>Trifolium</taxon>
    </lineage>
</organism>
<dbReference type="InterPro" id="IPR050800">
    <property type="entry name" value="ARTD/PARP"/>
</dbReference>
<feature type="domain" description="PARP alpha-helical" evidence="7">
    <location>
        <begin position="64"/>
        <end position="113"/>
    </location>
</feature>
<dbReference type="Pfam" id="PF02877">
    <property type="entry name" value="PARP_reg"/>
    <property type="match status" value="1"/>
</dbReference>
<keyword evidence="10" id="KW-1185">Reference proteome</keyword>
<evidence type="ECO:0000256" key="3">
    <source>
        <dbReference type="ARBA" id="ARBA00022676"/>
    </source>
</evidence>
<dbReference type="PROSITE" id="PS51060">
    <property type="entry name" value="PARP_ALPHA_HD"/>
    <property type="match status" value="1"/>
</dbReference>
<evidence type="ECO:0000259" key="8">
    <source>
        <dbReference type="PROSITE" id="PS51977"/>
    </source>
</evidence>
<dbReference type="PROSITE" id="PS51977">
    <property type="entry name" value="WGR"/>
    <property type="match status" value="1"/>
</dbReference>
<dbReference type="SUPFAM" id="SSF47587">
    <property type="entry name" value="Domain of poly(ADP-ribose) polymerase"/>
    <property type="match status" value="1"/>
</dbReference>
<evidence type="ECO:0000256" key="2">
    <source>
        <dbReference type="ARBA" id="ARBA00000459"/>
    </source>
</evidence>
<proteinExistence type="predicted"/>
<evidence type="ECO:0000313" key="10">
    <source>
        <dbReference type="Proteomes" id="UP000265520"/>
    </source>
</evidence>
<keyword evidence="5" id="KW-0520">NAD</keyword>
<evidence type="ECO:0000256" key="6">
    <source>
        <dbReference type="ARBA" id="ARBA00024945"/>
    </source>
</evidence>
<feature type="non-terminal residue" evidence="9">
    <location>
        <position position="1"/>
    </location>
</feature>
<dbReference type="InterPro" id="IPR036616">
    <property type="entry name" value="Poly(ADP-ribose)pol_reg_dom_sf"/>
</dbReference>
<comment type="function">
    <text evidence="6">Involved in the base excision repair (BER) pathway, by catalyzing the poly(ADP-ribosyl)ation of a limited number of acceptor proteins involved in chromatin architecture and in DNA metabolism. This modification follows DNA damages and appears as an obligatory step in a detection/signaling pathway leading to the reparation of DNA strand breaks.</text>
</comment>
<evidence type="ECO:0000259" key="7">
    <source>
        <dbReference type="PROSITE" id="PS51060"/>
    </source>
</evidence>
<dbReference type="GO" id="GO:0070212">
    <property type="term" value="P:protein poly-ADP-ribosylation"/>
    <property type="evidence" value="ECO:0007669"/>
    <property type="project" value="TreeGrafter"/>
</dbReference>
<dbReference type="PANTHER" id="PTHR10459:SF106">
    <property type="entry name" value="PROTEIN ADP-RIBOSYLTRANSFERASE PARP3"/>
    <property type="match status" value="1"/>
</dbReference>
<accession>A0A392NLE5</accession>
<dbReference type="GO" id="GO:0005730">
    <property type="term" value="C:nucleolus"/>
    <property type="evidence" value="ECO:0007669"/>
    <property type="project" value="TreeGrafter"/>
</dbReference>
<sequence length="113" mass="13293">VGDDPNAEERLEECENVDNAIKEFLRLFEEITGNEFESWEKEKKFEKKPLKFYPIDMLGIAATHCKLEPMVANFMKVLCSQEIYKYALMEMGYDSPDLPIGMVRKFCWNSLRK</sequence>
<dbReference type="GO" id="GO:1990404">
    <property type="term" value="F:NAD+-protein mono-ADP-ribosyltransferase activity"/>
    <property type="evidence" value="ECO:0007669"/>
    <property type="project" value="TreeGrafter"/>
</dbReference>
<dbReference type="Gene3D" id="1.20.142.10">
    <property type="entry name" value="Poly(ADP-ribose) polymerase, regulatory domain"/>
    <property type="match status" value="1"/>
</dbReference>
<dbReference type="AlphaFoldDB" id="A0A392NLE5"/>
<dbReference type="InterPro" id="IPR008893">
    <property type="entry name" value="WGR_domain"/>
</dbReference>
<keyword evidence="3" id="KW-0328">Glycosyltransferase</keyword>
<evidence type="ECO:0000313" key="9">
    <source>
        <dbReference type="EMBL" id="MCI00698.1"/>
    </source>
</evidence>
<comment type="catalytic activity">
    <reaction evidence="1">
        <text>L-aspartyl-[protein] + NAD(+) = 4-O-(ADP-D-ribosyl)-L-aspartyl-[protein] + nicotinamide</text>
        <dbReference type="Rhea" id="RHEA:54424"/>
        <dbReference type="Rhea" id="RHEA-COMP:9867"/>
        <dbReference type="Rhea" id="RHEA-COMP:13832"/>
        <dbReference type="ChEBI" id="CHEBI:17154"/>
        <dbReference type="ChEBI" id="CHEBI:29961"/>
        <dbReference type="ChEBI" id="CHEBI:57540"/>
        <dbReference type="ChEBI" id="CHEBI:138102"/>
    </reaction>
</comment>
<dbReference type="GO" id="GO:0006302">
    <property type="term" value="P:double-strand break repair"/>
    <property type="evidence" value="ECO:0007669"/>
    <property type="project" value="TreeGrafter"/>
</dbReference>
<evidence type="ECO:0000256" key="1">
    <source>
        <dbReference type="ARBA" id="ARBA00000438"/>
    </source>
</evidence>
<dbReference type="SUPFAM" id="SSF142921">
    <property type="entry name" value="WGR domain-like"/>
    <property type="match status" value="1"/>
</dbReference>
<reference evidence="9 10" key="1">
    <citation type="journal article" date="2018" name="Front. Plant Sci.">
        <title>Red Clover (Trifolium pratense) and Zigzag Clover (T. medium) - A Picture of Genomic Similarities and Differences.</title>
        <authorList>
            <person name="Dluhosova J."/>
            <person name="Istvanek J."/>
            <person name="Nedelnik J."/>
            <person name="Repkova J."/>
        </authorList>
    </citation>
    <scope>NUCLEOTIDE SEQUENCE [LARGE SCALE GENOMIC DNA]</scope>
    <source>
        <strain evidence="10">cv. 10/8</strain>
        <tissue evidence="9">Leaf</tissue>
    </source>
</reference>
<evidence type="ECO:0000256" key="5">
    <source>
        <dbReference type="ARBA" id="ARBA00023027"/>
    </source>
</evidence>
<feature type="domain" description="WGR" evidence="8">
    <location>
        <begin position="1"/>
        <end position="52"/>
    </location>
</feature>
<comment type="caution">
    <text evidence="9">The sequence shown here is derived from an EMBL/GenBank/DDBJ whole genome shotgun (WGS) entry which is preliminary data.</text>
</comment>
<keyword evidence="4" id="KW-0808">Transferase</keyword>
<dbReference type="GO" id="GO:0003950">
    <property type="term" value="F:NAD+ poly-ADP-ribosyltransferase activity"/>
    <property type="evidence" value="ECO:0007669"/>
    <property type="project" value="InterPro"/>
</dbReference>
<dbReference type="PANTHER" id="PTHR10459">
    <property type="entry name" value="DNA LIGASE"/>
    <property type="match status" value="1"/>
</dbReference>
<dbReference type="EMBL" id="LXQA010043988">
    <property type="protein sequence ID" value="MCI00698.1"/>
    <property type="molecule type" value="Genomic_DNA"/>
</dbReference>
<protein>
    <submittedName>
        <fullName evidence="9">Poly(ADP-ribose) polymerase domain protein</fullName>
    </submittedName>
</protein>